<keyword evidence="2" id="KW-0378">Hydrolase</keyword>
<evidence type="ECO:0000313" key="2">
    <source>
        <dbReference type="EMBL" id="MCD8741766.1"/>
    </source>
</evidence>
<dbReference type="GO" id="GO:0016787">
    <property type="term" value="F:hydrolase activity"/>
    <property type="evidence" value="ECO:0007669"/>
    <property type="project" value="UniProtKB-KW"/>
</dbReference>
<dbReference type="PANTHER" id="PTHR30383">
    <property type="entry name" value="THIOESTERASE 1/PROTEASE 1/LYSOPHOSPHOLIPASE L1"/>
    <property type="match status" value="1"/>
</dbReference>
<gene>
    <name evidence="2" type="ORF">LT679_14215</name>
</gene>
<dbReference type="InterPro" id="IPR051532">
    <property type="entry name" value="Ester_Hydrolysis_Enzymes"/>
</dbReference>
<dbReference type="PROSITE" id="PS51257">
    <property type="entry name" value="PROKAR_LIPOPROTEIN"/>
    <property type="match status" value="1"/>
</dbReference>
<dbReference type="PANTHER" id="PTHR30383:SF5">
    <property type="entry name" value="SGNH HYDROLASE-TYPE ESTERASE DOMAIN-CONTAINING PROTEIN"/>
    <property type="match status" value="1"/>
</dbReference>
<dbReference type="EMBL" id="JAJPWV010000004">
    <property type="protein sequence ID" value="MCD8741766.1"/>
    <property type="molecule type" value="Genomic_DNA"/>
</dbReference>
<name>A0ABS8U7T6_9SPHI</name>
<keyword evidence="3" id="KW-1185">Reference proteome</keyword>
<dbReference type="Gene3D" id="3.40.50.1110">
    <property type="entry name" value="SGNH hydrolase"/>
    <property type="match status" value="1"/>
</dbReference>
<proteinExistence type="predicted"/>
<dbReference type="Proteomes" id="UP001199919">
    <property type="component" value="Unassembled WGS sequence"/>
</dbReference>
<evidence type="ECO:0000313" key="3">
    <source>
        <dbReference type="Proteomes" id="UP001199919"/>
    </source>
</evidence>
<reference evidence="2 3" key="1">
    <citation type="submission" date="2021-12" db="EMBL/GenBank/DDBJ databases">
        <title>Mucilaginibacter roseus genome.</title>
        <authorList>
            <person name="Ferreira J.R."/>
            <person name="Newman J.D."/>
        </authorList>
    </citation>
    <scope>NUCLEOTIDE SEQUENCE [LARGE SCALE GENOMIC DNA]</scope>
    <source>
        <strain evidence="2 3">LMG 28454</strain>
    </source>
</reference>
<dbReference type="RefSeq" id="WP_232178272.1">
    <property type="nucleotide sequence ID" value="NZ_JAJPWV010000004.1"/>
</dbReference>
<dbReference type="SUPFAM" id="SSF52266">
    <property type="entry name" value="SGNH hydrolase"/>
    <property type="match status" value="1"/>
</dbReference>
<dbReference type="InterPro" id="IPR036514">
    <property type="entry name" value="SGNH_hydro_sf"/>
</dbReference>
<organism evidence="2 3">
    <name type="scientific">Mucilaginibacter roseus</name>
    <dbReference type="NCBI Taxonomy" id="1528868"/>
    <lineage>
        <taxon>Bacteria</taxon>
        <taxon>Pseudomonadati</taxon>
        <taxon>Bacteroidota</taxon>
        <taxon>Sphingobacteriia</taxon>
        <taxon>Sphingobacteriales</taxon>
        <taxon>Sphingobacteriaceae</taxon>
        <taxon>Mucilaginibacter</taxon>
    </lineage>
</organism>
<dbReference type="Pfam" id="PF13472">
    <property type="entry name" value="Lipase_GDSL_2"/>
    <property type="match status" value="1"/>
</dbReference>
<accession>A0ABS8U7T6</accession>
<feature type="domain" description="SGNH hydrolase-type esterase" evidence="1">
    <location>
        <begin position="37"/>
        <end position="184"/>
    </location>
</feature>
<dbReference type="InterPro" id="IPR013830">
    <property type="entry name" value="SGNH_hydro"/>
</dbReference>
<protein>
    <submittedName>
        <fullName evidence="2">SGNH/GDSL hydrolase family protein</fullName>
    </submittedName>
</protein>
<evidence type="ECO:0000259" key="1">
    <source>
        <dbReference type="Pfam" id="PF13472"/>
    </source>
</evidence>
<comment type="caution">
    <text evidence="2">The sequence shown here is derived from an EMBL/GenBank/DDBJ whole genome shotgun (WGS) entry which is preliminary data.</text>
</comment>
<sequence>MPFIKSQHLRLLLIILSAYFFISCGKSSNHILPKTKIAVINKGVTGNQSGDVLKRLDPILKLNPDIAVLLIGTNDVTARRPVTEYTQNLQQIISAVQAHNIKLILMSPPPRGIDTSSLPEYYRNGHNDTLALINERLSIANNCYYLNLNKAFRDAGSPNATSGSLIFNRANNPSRPDGIHLTRSGVAFVAKTVYEFIQKTFPENSYDVVVCIGDSLTAGEEIGYPRTLSRLLNN</sequence>